<protein>
    <submittedName>
        <fullName evidence="1">Seven-transmembrane-domain protein 1</fullName>
    </submittedName>
</protein>
<dbReference type="Proteomes" id="UP000011115">
    <property type="component" value="Unassembled WGS sequence"/>
</dbReference>
<evidence type="ECO:0000313" key="2">
    <source>
        <dbReference type="Proteomes" id="UP000011115"/>
    </source>
</evidence>
<evidence type="ECO:0000313" key="1">
    <source>
        <dbReference type="EnsemblPlants" id="PGSC0003DMT400063849"/>
    </source>
</evidence>
<proteinExistence type="predicted"/>
<name>M1CBD1_SOLTU</name>
<dbReference type="ExpressionAtlas" id="M1CBD1">
    <property type="expression patterns" value="baseline and differential"/>
</dbReference>
<keyword evidence="2" id="KW-1185">Reference proteome</keyword>
<accession>M1CBD1</accession>
<dbReference type="Gramene" id="PGSC0003DMT400063849">
    <property type="protein sequence ID" value="PGSC0003DMT400063849"/>
    <property type="gene ID" value="PGSC0003DMG401024817"/>
</dbReference>
<sequence>MKWVEHHEVSGSIPSRDKTLGDFFPFVLVLVDRVAWYLLLGELTGTLWNQLRTSRL</sequence>
<organism evidence="1 2">
    <name type="scientific">Solanum tuberosum</name>
    <name type="common">Potato</name>
    <dbReference type="NCBI Taxonomy" id="4113"/>
    <lineage>
        <taxon>Eukaryota</taxon>
        <taxon>Viridiplantae</taxon>
        <taxon>Streptophyta</taxon>
        <taxon>Embryophyta</taxon>
        <taxon>Tracheophyta</taxon>
        <taxon>Spermatophyta</taxon>
        <taxon>Magnoliopsida</taxon>
        <taxon>eudicotyledons</taxon>
        <taxon>Gunneridae</taxon>
        <taxon>Pentapetalae</taxon>
        <taxon>asterids</taxon>
        <taxon>lamiids</taxon>
        <taxon>Solanales</taxon>
        <taxon>Solanaceae</taxon>
        <taxon>Solanoideae</taxon>
        <taxon>Solaneae</taxon>
        <taxon>Solanum</taxon>
    </lineage>
</organism>
<reference evidence="2" key="1">
    <citation type="journal article" date="2011" name="Nature">
        <title>Genome sequence and analysis of the tuber crop potato.</title>
        <authorList>
            <consortium name="The Potato Genome Sequencing Consortium"/>
        </authorList>
    </citation>
    <scope>NUCLEOTIDE SEQUENCE [LARGE SCALE GENOMIC DNA]</scope>
    <source>
        <strain evidence="2">cv. DM1-3 516 R44</strain>
    </source>
</reference>
<dbReference type="AlphaFoldDB" id="M1CBD1"/>
<dbReference type="HOGENOM" id="CLU_3018068_0_0_1"/>
<reference evidence="1" key="2">
    <citation type="submission" date="2015-06" db="UniProtKB">
        <authorList>
            <consortium name="EnsemblPlants"/>
        </authorList>
    </citation>
    <scope>IDENTIFICATION</scope>
    <source>
        <strain evidence="1">DM1-3 516 R44</strain>
    </source>
</reference>
<dbReference type="EnsemblPlants" id="PGSC0003DMT400063849">
    <property type="protein sequence ID" value="PGSC0003DMT400063849"/>
    <property type="gene ID" value="PGSC0003DMG401024817"/>
</dbReference>